<name>A0A075G8X8_9EURY</name>
<evidence type="ECO:0000313" key="1">
    <source>
        <dbReference type="EMBL" id="AIF00426.1"/>
    </source>
</evidence>
<dbReference type="AlphaFoldDB" id="A0A075G8X8"/>
<dbReference type="Pfam" id="PF02012">
    <property type="entry name" value="BNR"/>
    <property type="match status" value="1"/>
</dbReference>
<reference evidence="1" key="1">
    <citation type="journal article" date="2014" name="Genome Biol. Evol.">
        <title>Pangenome evidence for extensive interdomain horizontal transfer affecting lineage core and shell genes in uncultured planktonic thaumarchaeota and euryarchaeota.</title>
        <authorList>
            <person name="Deschamps P."/>
            <person name="Zivanovic Y."/>
            <person name="Moreira D."/>
            <person name="Rodriguez-Valera F."/>
            <person name="Lopez-Garcia P."/>
        </authorList>
    </citation>
    <scope>NUCLEOTIDE SEQUENCE</scope>
</reference>
<dbReference type="SUPFAM" id="SSF50939">
    <property type="entry name" value="Sialidases"/>
    <property type="match status" value="1"/>
</dbReference>
<dbReference type="InterPro" id="IPR002860">
    <property type="entry name" value="BNR_rpt"/>
</dbReference>
<dbReference type="EMBL" id="KF900591">
    <property type="protein sequence ID" value="AIF00426.1"/>
    <property type="molecule type" value="Genomic_DNA"/>
</dbReference>
<dbReference type="InterPro" id="IPR036278">
    <property type="entry name" value="Sialidase_sf"/>
</dbReference>
<proteinExistence type="predicted"/>
<protein>
    <recommendedName>
        <fullName evidence="2">Exo-alpha-sialidase</fullName>
    </recommendedName>
</protein>
<accession>A0A075G8X8</accession>
<evidence type="ECO:0008006" key="2">
    <source>
        <dbReference type="Google" id="ProtNLM"/>
    </source>
</evidence>
<dbReference type="Gene3D" id="2.120.10.10">
    <property type="match status" value="2"/>
</dbReference>
<dbReference type="CDD" id="cd15482">
    <property type="entry name" value="Sialidase_non-viral"/>
    <property type="match status" value="1"/>
</dbReference>
<sequence>MKPKHTLPTACIALLFLLPALAGCLGQEQPPPPEPEAGLFDFEQPQPVNTWYHYPGTPAMPWAIDATNSAVVAAANITVNLTGDSTPFFANATYYGTGYDTFEPTIGITQSGAIFFTQWNGLGDGTHIIRSRDQGQTWEDVGPFGQVDEDSGQTPNSNDPYLYVDKFTGRLVKFDMHALAAMFVEFSDNDGDTWSTPYPVEGYYVTQDHQSIASMPHSNAISGEVVYVYCINTGSPAAGPQCSRSLNGGLSWDVQRVGYPVGTSQCSGLHGHVAGGSDGAIYRGNPSCDGPAVYRSLDGGYTWSEHTITTEVGMQDGWHSHEVATAVDDAGNVYVTWIGDGRMPWYAYSRDQGETWSSPMMVAAPGVQETGFPTIFAGAEGRVVIGYIGEINDVETNATNSGWGGYMAIMTDAFAEWPLITSVAVNLPDDPLDITSNCGDVRCGGFGDFIDVEIDDEGRPWIALAHNAAGFEEAVIGTLMEGPTLYGDEITYLPVLPVGGSSTLQMG</sequence>
<dbReference type="PROSITE" id="PS51257">
    <property type="entry name" value="PROKAR_LIPOPROTEIN"/>
    <property type="match status" value="1"/>
</dbReference>
<organism evidence="1">
    <name type="scientific">uncultured marine group II/III euryarchaeote KM3_133_A04</name>
    <dbReference type="NCBI Taxonomy" id="1457863"/>
    <lineage>
        <taxon>Archaea</taxon>
        <taxon>Methanobacteriati</taxon>
        <taxon>Methanobacteriota</taxon>
        <taxon>environmental samples</taxon>
    </lineage>
</organism>